<reference evidence="2" key="1">
    <citation type="journal article" date="2018" name="BMC Genomics">
        <title>Genomic insights into host adaptation between the wheat stripe rust pathogen (Puccinia striiformis f. sp. tritici) and the barley stripe rust pathogen (Puccinia striiformis f. sp. hordei).</title>
        <authorList>
            <person name="Xia C."/>
            <person name="Wang M."/>
            <person name="Yin C."/>
            <person name="Cornejo O.E."/>
            <person name="Hulbert S.H."/>
            <person name="Chen X."/>
        </authorList>
    </citation>
    <scope>NUCLEOTIDE SEQUENCE [LARGE SCALE GENOMIC DNA]</scope>
    <source>
        <strain evidence="2">93-210</strain>
    </source>
</reference>
<keyword evidence="2" id="KW-1185">Reference proteome</keyword>
<organism evidence="1 2">
    <name type="scientific">Puccinia striiformis f. sp. tritici</name>
    <dbReference type="NCBI Taxonomy" id="168172"/>
    <lineage>
        <taxon>Eukaryota</taxon>
        <taxon>Fungi</taxon>
        <taxon>Dikarya</taxon>
        <taxon>Basidiomycota</taxon>
        <taxon>Pucciniomycotina</taxon>
        <taxon>Pucciniomycetes</taxon>
        <taxon>Pucciniales</taxon>
        <taxon>Pucciniaceae</taxon>
        <taxon>Puccinia</taxon>
    </lineage>
</organism>
<accession>A0ACC0EH35</accession>
<reference evidence="2" key="2">
    <citation type="journal article" date="2018" name="Mol. Plant Microbe Interact.">
        <title>Genome sequence resources for the wheat stripe rust pathogen (Puccinia striiformis f. sp. tritici) and the barley stripe rust pathogen (Puccinia striiformis f. sp. hordei).</title>
        <authorList>
            <person name="Xia C."/>
            <person name="Wang M."/>
            <person name="Yin C."/>
            <person name="Cornejo O.E."/>
            <person name="Hulbert S.H."/>
            <person name="Chen X."/>
        </authorList>
    </citation>
    <scope>NUCLEOTIDE SEQUENCE [LARGE SCALE GENOMIC DNA]</scope>
    <source>
        <strain evidence="2">93-210</strain>
    </source>
</reference>
<evidence type="ECO:0000313" key="1">
    <source>
        <dbReference type="EMBL" id="KAI7953720.1"/>
    </source>
</evidence>
<dbReference type="EMBL" id="CM045870">
    <property type="protein sequence ID" value="KAI7953720.1"/>
    <property type="molecule type" value="Genomic_DNA"/>
</dbReference>
<gene>
    <name evidence="1" type="ORF">MJO28_006267</name>
</gene>
<protein>
    <submittedName>
        <fullName evidence="1">Uncharacterized protein</fullName>
    </submittedName>
</protein>
<evidence type="ECO:0000313" key="2">
    <source>
        <dbReference type="Proteomes" id="UP001060170"/>
    </source>
</evidence>
<dbReference type="Proteomes" id="UP001060170">
    <property type="component" value="Chromosome 6"/>
</dbReference>
<proteinExistence type="predicted"/>
<sequence>MARPRADLNTRLSRRVANAFSRRNGTHRPTTRSTSVSTNATTTRSRRQTTVATVTMVHVIAGGRAQRAVENPEANTEEQILRRFPDEIPSDIGLLNDPCTSCGALHWRNERSLCDADNDQASYSTCCKKGTVELPVRYDDIEYPDFLKDLLVASVEFQNQIRAYNNALSFSSCGANIDRTVQGQRGIYTFRVSGGLYHDIGSVFPADSAAPAFSQIYVTGGNDQAEASHRAGQARSPVNEATLLRSQQYLTVHNSYARFFRMIGRQGAPDDNATYVLRHHARAGLDERVYNAPRTLEVGMVIDNDNPEEIHPRDIVLTKVGGGLQHITDDHGGYLPIRYPIFFPFGEQGWVHGWTSGTDRTPGATISQLEWYASMLFSRDGKFSAILNGKNLLQEILVDIYICVKRSRLNFYRFNQAQIKAELYPGVEESFRDALDVWGRRIIIPSSFSGSPRNMIQLYQDSMAAVRHFGKPSLFITMTANAQWPEVDLIMALWQRATDRPDIVTRVFRMKLRSLIRDIVKNKRLGTVAAWVYTIEFQKRGLPHAHIMIILEPGSVPRTPAAIDCLVSAEIPDPVSEPRLHRIVTTCMLHGPCNESSMCWKNGACSKNFPKAFSPETTIVEDSYPNYRRRDNGRTFTKAGHVFHNGHVVPHNKYLSLRYNCHINVEIPYGVQAMKYLFKYITKGVDRSSLRMTEGDKIRKFINGRYISPSEAVYRLLQFPTSERHLAIQRLSVHLEGEHTVYFKDINGLRKQMQTGKAARTTLTEFFRLNRLNAIGYGVPSRSLLYHDMPKYFTWSAKEKRFKGRLQISDTIGRIYFASINEGDRYFLRLLLLNVRGPTSFEDLRTVDGTVFATFREAADNLGLLVSDRHYRSAMQEAAQWMTGSGLRFMLCMLLLHSPPADPLQLLGEFIEDLSDDLTALLERRYRLTDATISQKYSLCLFLINKILSEHGKDFRDVGLNALMQYNELWDFFANEATDEVDRLNEHLTNFLSMSNRLNEAQASVFEAVVSMVADAQSGMIYIDGPGGCGKTYLMNTIIHYLQGTEVPIITVASSGVAGLMLVEGMTAHSRFKIPLDANATTQCTWPTRSPNTEALLAARVIIWDEISMQNKHAVEAVDRTFRDLLDDERPFGGKIVIFGGDFRQTLPVVQGGSIFDQAQSCMINSHLWSEVEVFQLTENLRLISSDDAETTASNRLFYEWLLTIGNGSAQSNFSSEVDIRFGKVFIHRSEMSVQIFVKNSVYRDMLSVIQAGDVEALARYYSRRLVLAPLNSDVHTLNNTCTHELRSELFVSHSIDVMMNEEDGVESDEAVPEEVLNTVTIAGLDSPTAPVSSFSPSLPVCSDAEFLPAAALERKLESPNSTWFTKPM</sequence>
<reference evidence="1 2" key="3">
    <citation type="journal article" date="2022" name="Microbiol. Spectr.">
        <title>Folding features and dynamics of 3D genome architecture in plant fungal pathogens.</title>
        <authorList>
            <person name="Xia C."/>
        </authorList>
    </citation>
    <scope>NUCLEOTIDE SEQUENCE [LARGE SCALE GENOMIC DNA]</scope>
    <source>
        <strain evidence="1 2">93-210</strain>
    </source>
</reference>
<name>A0ACC0EH35_9BASI</name>
<comment type="caution">
    <text evidence="1">The sequence shown here is derived from an EMBL/GenBank/DDBJ whole genome shotgun (WGS) entry which is preliminary data.</text>
</comment>